<evidence type="ECO:0000256" key="1">
    <source>
        <dbReference type="ARBA" id="ARBA00001973"/>
    </source>
</evidence>
<dbReference type="InterPro" id="IPR002227">
    <property type="entry name" value="Tyrosinase_Cu-bd"/>
</dbReference>
<feature type="signal peptide" evidence="12">
    <location>
        <begin position="1"/>
        <end position="23"/>
    </location>
</feature>
<keyword evidence="12" id="KW-0732">Signal</keyword>
<dbReference type="STRING" id="97331.A0A437AF91"/>
<accession>A0A437AF91</accession>
<feature type="compositionally biased region" description="Low complexity" evidence="11">
    <location>
        <begin position="115"/>
        <end position="199"/>
    </location>
</feature>
<dbReference type="Gene3D" id="1.10.1280.10">
    <property type="entry name" value="Di-copper center containing domain from catechol oxidase"/>
    <property type="match status" value="1"/>
</dbReference>
<keyword evidence="5" id="KW-0560">Oxidoreductase</keyword>
<comment type="caution">
    <text evidence="14">The sequence shown here is derived from an EMBL/GenBank/DDBJ whole genome shotgun (WGS) entry which is preliminary data.</text>
</comment>
<dbReference type="PANTHER" id="PTHR11474">
    <property type="entry name" value="TYROSINASE FAMILY MEMBER"/>
    <property type="match status" value="1"/>
</dbReference>
<feature type="chain" id="PRO_5019359632" description="tyrosinase" evidence="12">
    <location>
        <begin position="24"/>
        <end position="838"/>
    </location>
</feature>
<dbReference type="SUPFAM" id="SSF48056">
    <property type="entry name" value="Di-copper centre-containing domain"/>
    <property type="match status" value="1"/>
</dbReference>
<feature type="domain" description="LysM" evidence="13">
    <location>
        <begin position="58"/>
        <end position="107"/>
    </location>
</feature>
<keyword evidence="8" id="KW-0470">Melanin biosynthesis</keyword>
<evidence type="ECO:0000256" key="8">
    <source>
        <dbReference type="ARBA" id="ARBA00023101"/>
    </source>
</evidence>
<evidence type="ECO:0000256" key="10">
    <source>
        <dbReference type="ARBA" id="ARBA00048881"/>
    </source>
</evidence>
<dbReference type="GO" id="GO:0004503">
    <property type="term" value="F:tyrosinase activity"/>
    <property type="evidence" value="ECO:0007669"/>
    <property type="project" value="UniProtKB-EC"/>
</dbReference>
<dbReference type="PANTHER" id="PTHR11474:SF76">
    <property type="entry name" value="SHKT DOMAIN-CONTAINING PROTEIN"/>
    <property type="match status" value="1"/>
</dbReference>
<evidence type="ECO:0000256" key="9">
    <source>
        <dbReference type="ARBA" id="ARBA00048233"/>
    </source>
</evidence>
<keyword evidence="15" id="KW-1185">Reference proteome</keyword>
<evidence type="ECO:0000256" key="4">
    <source>
        <dbReference type="ARBA" id="ARBA00022723"/>
    </source>
</evidence>
<proteinExistence type="inferred from homology"/>
<dbReference type="InterPro" id="IPR050316">
    <property type="entry name" value="Tyrosinase/Hemocyanin"/>
</dbReference>
<name>A0A437AF91_ARTFL</name>
<dbReference type="EC" id="1.14.18.1" evidence="3"/>
<comment type="similarity">
    <text evidence="2">Belongs to the tyrosinase family.</text>
</comment>
<dbReference type="Proteomes" id="UP000283090">
    <property type="component" value="Unassembled WGS sequence"/>
</dbReference>
<dbReference type="RefSeq" id="XP_067495041.1">
    <property type="nucleotide sequence ID" value="XM_067634202.1"/>
</dbReference>
<dbReference type="VEuPathDB" id="FungiDB:DFL_000501"/>
<evidence type="ECO:0000256" key="7">
    <source>
        <dbReference type="ARBA" id="ARBA00023033"/>
    </source>
</evidence>
<evidence type="ECO:0000256" key="6">
    <source>
        <dbReference type="ARBA" id="ARBA00023008"/>
    </source>
</evidence>
<organism evidence="14 15">
    <name type="scientific">Arthrobotrys flagrans</name>
    <name type="common">Nematode-trapping fungus</name>
    <name type="synonym">Trichothecium flagrans</name>
    <dbReference type="NCBI Taxonomy" id="97331"/>
    <lineage>
        <taxon>Eukaryota</taxon>
        <taxon>Fungi</taxon>
        <taxon>Dikarya</taxon>
        <taxon>Ascomycota</taxon>
        <taxon>Pezizomycotina</taxon>
        <taxon>Orbiliomycetes</taxon>
        <taxon>Orbiliales</taxon>
        <taxon>Orbiliaceae</taxon>
        <taxon>Arthrobotrys</taxon>
    </lineage>
</organism>
<evidence type="ECO:0000256" key="2">
    <source>
        <dbReference type="ARBA" id="ARBA00009928"/>
    </source>
</evidence>
<dbReference type="InterPro" id="IPR008922">
    <property type="entry name" value="Di-copper_centre_dom_sf"/>
</dbReference>
<evidence type="ECO:0000256" key="11">
    <source>
        <dbReference type="SAM" id="MobiDB-lite"/>
    </source>
</evidence>
<dbReference type="InterPro" id="IPR018392">
    <property type="entry name" value="LysM"/>
</dbReference>
<feature type="compositionally biased region" description="Acidic residues" evidence="11">
    <location>
        <begin position="203"/>
        <end position="213"/>
    </location>
</feature>
<gene>
    <name evidence="14" type="ORF">DFL_000501</name>
</gene>
<dbReference type="AlphaFoldDB" id="A0A437AF91"/>
<dbReference type="OrthoDB" id="1658288at2759"/>
<evidence type="ECO:0000256" key="12">
    <source>
        <dbReference type="SAM" id="SignalP"/>
    </source>
</evidence>
<evidence type="ECO:0000256" key="3">
    <source>
        <dbReference type="ARBA" id="ARBA00011906"/>
    </source>
</evidence>
<protein>
    <recommendedName>
        <fullName evidence="3">tyrosinase</fullName>
        <ecNumber evidence="3">1.14.18.1</ecNumber>
    </recommendedName>
</protein>
<reference evidence="14 15" key="1">
    <citation type="submission" date="2019-01" db="EMBL/GenBank/DDBJ databases">
        <title>Intercellular communication is required for trap formation in the nematode-trapping fungus Duddingtonia flagrans.</title>
        <authorList>
            <person name="Youssar L."/>
            <person name="Wernet V."/>
            <person name="Hensel N."/>
            <person name="Hildebrandt H.-G."/>
            <person name="Fischer R."/>
        </authorList>
    </citation>
    <scope>NUCLEOTIDE SEQUENCE [LARGE SCALE GENOMIC DNA]</scope>
    <source>
        <strain evidence="14 15">CBS H-5679</strain>
    </source>
</reference>
<comment type="catalytic activity">
    <reaction evidence="10">
        <text>L-tyrosine + O2 = L-dopaquinone + H2O</text>
        <dbReference type="Rhea" id="RHEA:18117"/>
        <dbReference type="ChEBI" id="CHEBI:15377"/>
        <dbReference type="ChEBI" id="CHEBI:15379"/>
        <dbReference type="ChEBI" id="CHEBI:57924"/>
        <dbReference type="ChEBI" id="CHEBI:58315"/>
        <dbReference type="EC" id="1.14.18.1"/>
    </reaction>
</comment>
<dbReference type="Pfam" id="PF00264">
    <property type="entry name" value="Tyrosinase"/>
    <property type="match status" value="1"/>
</dbReference>
<keyword evidence="7" id="KW-0503">Monooxygenase</keyword>
<dbReference type="GO" id="GO:0042438">
    <property type="term" value="P:melanin biosynthetic process"/>
    <property type="evidence" value="ECO:0007669"/>
    <property type="project" value="UniProtKB-KW"/>
</dbReference>
<evidence type="ECO:0000313" key="15">
    <source>
        <dbReference type="Proteomes" id="UP000283090"/>
    </source>
</evidence>
<dbReference type="InterPro" id="IPR036779">
    <property type="entry name" value="LysM_dom_sf"/>
</dbReference>
<keyword evidence="6" id="KW-0186">Copper</keyword>
<dbReference type="GO" id="GO:0046872">
    <property type="term" value="F:metal ion binding"/>
    <property type="evidence" value="ECO:0007669"/>
    <property type="project" value="UniProtKB-KW"/>
</dbReference>
<dbReference type="Gene3D" id="3.10.350.10">
    <property type="entry name" value="LysM domain"/>
    <property type="match status" value="1"/>
</dbReference>
<dbReference type="PROSITE" id="PS51782">
    <property type="entry name" value="LYSM"/>
    <property type="match status" value="1"/>
</dbReference>
<dbReference type="PRINTS" id="PR00092">
    <property type="entry name" value="TYROSINASE"/>
</dbReference>
<comment type="catalytic activity">
    <reaction evidence="9">
        <text>2 L-dopa + O2 = 2 L-dopaquinone + 2 H2O</text>
        <dbReference type="Rhea" id="RHEA:34287"/>
        <dbReference type="ChEBI" id="CHEBI:15377"/>
        <dbReference type="ChEBI" id="CHEBI:15379"/>
        <dbReference type="ChEBI" id="CHEBI:57504"/>
        <dbReference type="ChEBI" id="CHEBI:57924"/>
        <dbReference type="EC" id="1.14.18.1"/>
    </reaction>
</comment>
<dbReference type="PROSITE" id="PS00498">
    <property type="entry name" value="TYROSINASE_2"/>
    <property type="match status" value="1"/>
</dbReference>
<keyword evidence="4" id="KW-0479">Metal-binding</keyword>
<evidence type="ECO:0000259" key="13">
    <source>
        <dbReference type="PROSITE" id="PS51782"/>
    </source>
</evidence>
<feature type="region of interest" description="Disordered" evidence="11">
    <location>
        <begin position="115"/>
        <end position="237"/>
    </location>
</feature>
<comment type="cofactor">
    <cofactor evidence="1">
        <name>Cu(2+)</name>
        <dbReference type="ChEBI" id="CHEBI:29036"/>
    </cofactor>
</comment>
<dbReference type="GeneID" id="93582812"/>
<sequence length="838" mass="91908">MTRTSFLAQTVVSVLSLNGVVHAMDSEADWAFAANHLAKRAIAIPSPIQKGQPANCILWKYVESTDNCNTIVKMHKENGLTGAKFLELNPALGNDCGNLKKNFYVCVQTGTAAGAAKTPAAKTTATTAKTTATTSAKETKTTATTSAKETKTTATTSAKETESTATTSAEETETTATTSAKETETTATTSAKETKTAAPAEPPAEEEETEDEDDRHADNPPAVKLTTKNPEAPTKLEENEDDQYVVLGAGDTNLSPRFCAPRRNIVNLQKELPDTFNLLVLALDKMMKTPDTDALSYFQMSGVHGAPFISWPKPGEKGNSGLGYCSHNSVIFATWHRPYIMAYEQALYRHARDIVRRLFTKPEVQKKYIAALQQLRWPYWDWADRINQSNMPKVTMDAKITVMGPDGQGGERKVTIANPFYSYVFKGPENTIFKKGFIGLNATSRRPEISSSSVSVNEAADNAMQSNYITRRKQTYNALTSTTTFNYFANSLEKLHNDVHMQVGGNGIMGVIPYAAFDPVFWLHHNNIDRMLAIWQAANPGKYLTPDTAVPSFMRAVSPDDKDDLNTPLYPWKHPNGKWWTSNDVKDVTTIWSYGYGYPEVPCYFQGDTNTLDDFATEAINNAYSDTNTPKIKGRAAVKQATTAGQNVTEWDINIIVDQAELYSTFSIYVFLGNPPADPKKWDMSSQKVSTMTLLGNPDVPKMSKLEGMTIPLGPLLSQKGVKGTEKEIQDYLAKYLVWTCLSVTEEGGTKPYDVKLMKSLKVAVTSRSVIMPTNMKAKPRVGKAKIQTAATKDKAKSGGASTLAELAHTKLKGGAEAHLRQDVLPDIQNTTVTGGKF</sequence>
<dbReference type="InterPro" id="IPR041640">
    <property type="entry name" value="Tyrosinase_C"/>
</dbReference>
<dbReference type="EMBL" id="SAEB01000001">
    <property type="protein sequence ID" value="RVD89497.1"/>
    <property type="molecule type" value="Genomic_DNA"/>
</dbReference>
<dbReference type="Pfam" id="PF18132">
    <property type="entry name" value="Tyrosinase_C"/>
    <property type="match status" value="1"/>
</dbReference>
<evidence type="ECO:0000313" key="14">
    <source>
        <dbReference type="EMBL" id="RVD89497.1"/>
    </source>
</evidence>
<evidence type="ECO:0000256" key="5">
    <source>
        <dbReference type="ARBA" id="ARBA00023002"/>
    </source>
</evidence>